<keyword evidence="5" id="KW-0472">Membrane</keyword>
<dbReference type="PANTHER" id="PTHR35007">
    <property type="entry name" value="INTEGRAL MEMBRANE PROTEIN-RELATED"/>
    <property type="match status" value="1"/>
</dbReference>
<dbReference type="AlphaFoldDB" id="A0A157SUK4"/>
<dbReference type="eggNOG" id="COG2064">
    <property type="taxonomic scope" value="Bacteria"/>
</dbReference>
<dbReference type="Pfam" id="PF00482">
    <property type="entry name" value="T2SSF"/>
    <property type="match status" value="1"/>
</dbReference>
<dbReference type="InterPro" id="IPR018076">
    <property type="entry name" value="T2SS_GspF_dom"/>
</dbReference>
<evidence type="ECO:0000256" key="3">
    <source>
        <dbReference type="ARBA" id="ARBA00022692"/>
    </source>
</evidence>
<dbReference type="GO" id="GO:0005886">
    <property type="term" value="C:plasma membrane"/>
    <property type="evidence" value="ECO:0007669"/>
    <property type="project" value="UniProtKB-SubCell"/>
</dbReference>
<name>A0A157SUK4_9BORD</name>
<feature type="domain" description="Type II secretion system protein GspF" evidence="6">
    <location>
        <begin position="160"/>
        <end position="285"/>
    </location>
</feature>
<dbReference type="GeneID" id="56588818"/>
<keyword evidence="8" id="KW-1185">Reference proteome</keyword>
<keyword evidence="3" id="KW-0812">Transmembrane</keyword>
<evidence type="ECO:0000256" key="5">
    <source>
        <dbReference type="ARBA" id="ARBA00023136"/>
    </source>
</evidence>
<evidence type="ECO:0000259" key="6">
    <source>
        <dbReference type="Pfam" id="PF00482"/>
    </source>
</evidence>
<accession>A0A157SUK4</accession>
<dbReference type="OrthoDB" id="9810662at2"/>
<evidence type="ECO:0000256" key="4">
    <source>
        <dbReference type="ARBA" id="ARBA00022989"/>
    </source>
</evidence>
<keyword evidence="2" id="KW-1003">Cell membrane</keyword>
<dbReference type="EMBL" id="LT546645">
    <property type="protein sequence ID" value="SAI74035.1"/>
    <property type="molecule type" value="Genomic_DNA"/>
</dbReference>
<sequence length="299" mass="31818">MSTAAWLAALGVFVLVLRVAATLRSARPKPEGLSAVERLAWPWLSRLSLALEPALGWHWRDRLRIWMSRGQWPASLPVAWLAARGLLAGAVGAAAGAALALWIDAPAGHEANAVVAAGSGRWGLGLVLGAGVAVAAAVWQIRGRIRRHQRAVARQLPFLLDVMTLCVEAGQSLANALYLAARYCPPGALTAALLQALSEQRAGRAQREALMALAQRLDVPGVHAWVSALAQADRLGGAAGPVLRGLSRQLRDEAYQQAEERAMQAPVKMLFPLMTCIFPCTFLVLAFPLAVDLFAGGGW</sequence>
<evidence type="ECO:0000313" key="7">
    <source>
        <dbReference type="EMBL" id="SAI74035.1"/>
    </source>
</evidence>
<dbReference type="PATRIC" id="fig|123899.6.peg.3960"/>
<dbReference type="PANTHER" id="PTHR35007:SF2">
    <property type="entry name" value="PILUS ASSEMBLE PROTEIN"/>
    <property type="match status" value="1"/>
</dbReference>
<comment type="subcellular location">
    <subcellularLocation>
        <location evidence="1">Cell membrane</location>
        <topology evidence="1">Multi-pass membrane protein</topology>
    </subcellularLocation>
</comment>
<keyword evidence="4" id="KW-1133">Transmembrane helix</keyword>
<dbReference type="KEGG" id="btrm:SAMEA390648703963"/>
<proteinExistence type="predicted"/>
<gene>
    <name evidence="7" type="ORF">SAMEA3906487_03963</name>
</gene>
<dbReference type="RefSeq" id="WP_082833046.1">
    <property type="nucleotide sequence ID" value="NZ_CP016340.1"/>
</dbReference>
<evidence type="ECO:0000313" key="8">
    <source>
        <dbReference type="Proteomes" id="UP000076825"/>
    </source>
</evidence>
<dbReference type="Proteomes" id="UP000076825">
    <property type="component" value="Chromosome 1"/>
</dbReference>
<organism evidence="7 8">
    <name type="scientific">Bordetella trematum</name>
    <dbReference type="NCBI Taxonomy" id="123899"/>
    <lineage>
        <taxon>Bacteria</taxon>
        <taxon>Pseudomonadati</taxon>
        <taxon>Pseudomonadota</taxon>
        <taxon>Betaproteobacteria</taxon>
        <taxon>Burkholderiales</taxon>
        <taxon>Alcaligenaceae</taxon>
        <taxon>Bordetella</taxon>
    </lineage>
</organism>
<reference evidence="7 8" key="1">
    <citation type="submission" date="2016-04" db="EMBL/GenBank/DDBJ databases">
        <authorList>
            <consortium name="Pathogen Informatics"/>
        </authorList>
    </citation>
    <scope>NUCLEOTIDE SEQUENCE [LARGE SCALE GENOMIC DNA]</scope>
    <source>
        <strain evidence="7 8">H044680328</strain>
    </source>
</reference>
<evidence type="ECO:0000256" key="1">
    <source>
        <dbReference type="ARBA" id="ARBA00004651"/>
    </source>
</evidence>
<dbReference type="STRING" id="123899.SAMEA3906487_03963"/>
<protein>
    <submittedName>
        <fullName evidence="7">Pilus assembly protein</fullName>
    </submittedName>
</protein>
<evidence type="ECO:0000256" key="2">
    <source>
        <dbReference type="ARBA" id="ARBA00022475"/>
    </source>
</evidence>